<feature type="binding site" evidence="9">
    <location>
        <position position="127"/>
    </location>
    <ligand>
        <name>NADPH</name>
        <dbReference type="ChEBI" id="CHEBI:57783"/>
    </ligand>
</feature>
<dbReference type="Pfam" id="PF08436">
    <property type="entry name" value="DXP_redisom_C"/>
    <property type="match status" value="1"/>
</dbReference>
<feature type="binding site" evidence="9">
    <location>
        <position position="199"/>
    </location>
    <ligand>
        <name>1-deoxy-D-xylulose 5-phosphate</name>
        <dbReference type="ChEBI" id="CHEBI:57792"/>
    </ligand>
</feature>
<feature type="binding site" evidence="9">
    <location>
        <position position="221"/>
    </location>
    <ligand>
        <name>1-deoxy-D-xylulose 5-phosphate</name>
        <dbReference type="ChEBI" id="CHEBI:57792"/>
    </ligand>
</feature>
<dbReference type="RefSeq" id="WP_188038562.1">
    <property type="nucleotide sequence ID" value="NZ_JACVHF010000001.1"/>
</dbReference>
<protein>
    <recommendedName>
        <fullName evidence="9">1-deoxy-D-xylulose 5-phosphate reductoisomerase</fullName>
        <shortName evidence="9">DXP reductoisomerase</shortName>
        <ecNumber evidence="9">1.1.1.267</ecNumber>
    </recommendedName>
    <alternativeName>
        <fullName evidence="9">1-deoxyxylulose-5-phosphate reductoisomerase</fullName>
    </alternativeName>
    <alternativeName>
        <fullName evidence="9">2-C-methyl-D-erythritol 4-phosphate synthase</fullName>
    </alternativeName>
</protein>
<dbReference type="InterPro" id="IPR013512">
    <property type="entry name" value="DXP_reductoisomerase_N"/>
</dbReference>
<keyword evidence="14" id="KW-1185">Reference proteome</keyword>
<feature type="domain" description="1-deoxy-D-xylulose 5-phosphate reductoisomerase C-terminal" evidence="11">
    <location>
        <begin position="147"/>
        <end position="229"/>
    </location>
</feature>
<dbReference type="Gene3D" id="3.40.50.720">
    <property type="entry name" value="NAD(P)-binding Rossmann-like Domain"/>
    <property type="match status" value="1"/>
</dbReference>
<keyword evidence="3 9" id="KW-0479">Metal-binding</keyword>
<evidence type="ECO:0000259" key="11">
    <source>
        <dbReference type="Pfam" id="PF08436"/>
    </source>
</evidence>
<evidence type="ECO:0000256" key="4">
    <source>
        <dbReference type="ARBA" id="ARBA00022857"/>
    </source>
</evidence>
<feature type="binding site" evidence="9">
    <location>
        <position position="176"/>
    </location>
    <ligand>
        <name>1-deoxy-D-xylulose 5-phosphate</name>
        <dbReference type="ChEBI" id="CHEBI:57792"/>
    </ligand>
</feature>
<feature type="binding site" evidence="9">
    <location>
        <position position="153"/>
    </location>
    <ligand>
        <name>Mn(2+)</name>
        <dbReference type="ChEBI" id="CHEBI:29035"/>
    </ligand>
</feature>
<evidence type="ECO:0000256" key="9">
    <source>
        <dbReference type="HAMAP-Rule" id="MF_00183"/>
    </source>
</evidence>
<dbReference type="EC" id="1.1.1.267" evidence="9"/>
<feature type="domain" description="DXP reductoisomerase C-terminal" evidence="12">
    <location>
        <begin position="261"/>
        <end position="376"/>
    </location>
</feature>
<comment type="pathway">
    <text evidence="1 9">Isoprenoid biosynthesis; isopentenyl diphosphate biosynthesis via DXP pathway; isopentenyl diphosphate from 1-deoxy-D-xylulose 5-phosphate: step 1/6.</text>
</comment>
<evidence type="ECO:0000256" key="6">
    <source>
        <dbReference type="ARBA" id="ARBA00023211"/>
    </source>
</evidence>
<comment type="catalytic activity">
    <reaction evidence="8">
        <text>2-C-methyl-D-erythritol 4-phosphate + NADP(+) = 1-deoxy-D-xylulose 5-phosphate + NADPH + H(+)</text>
        <dbReference type="Rhea" id="RHEA:13717"/>
        <dbReference type="ChEBI" id="CHEBI:15378"/>
        <dbReference type="ChEBI" id="CHEBI:57783"/>
        <dbReference type="ChEBI" id="CHEBI:57792"/>
        <dbReference type="ChEBI" id="CHEBI:58262"/>
        <dbReference type="ChEBI" id="CHEBI:58349"/>
        <dbReference type="EC" id="1.1.1.267"/>
    </reaction>
    <physiologicalReaction direction="right-to-left" evidence="8">
        <dbReference type="Rhea" id="RHEA:13719"/>
    </physiologicalReaction>
</comment>
<comment type="similarity">
    <text evidence="2 9">Belongs to the DXR family.</text>
</comment>
<feature type="binding site" evidence="9">
    <location>
        <position position="39"/>
    </location>
    <ligand>
        <name>NADPH</name>
        <dbReference type="ChEBI" id="CHEBI:57783"/>
    </ligand>
</feature>
<feature type="binding site" evidence="9">
    <location>
        <position position="14"/>
    </location>
    <ligand>
        <name>NADPH</name>
        <dbReference type="ChEBI" id="CHEBI:57783"/>
    </ligand>
</feature>
<feature type="binding site" evidence="9">
    <location>
        <position position="152"/>
    </location>
    <ligand>
        <name>1-deoxy-D-xylulose 5-phosphate</name>
        <dbReference type="ChEBI" id="CHEBI:57792"/>
    </ligand>
</feature>
<feature type="binding site" evidence="9">
    <location>
        <position position="11"/>
    </location>
    <ligand>
        <name>NADPH</name>
        <dbReference type="ChEBI" id="CHEBI:57783"/>
    </ligand>
</feature>
<dbReference type="InterPro" id="IPR036291">
    <property type="entry name" value="NAD(P)-bd_dom_sf"/>
</dbReference>
<accession>A0ABR7SY47</accession>
<feature type="binding site" evidence="9">
    <location>
        <position position="12"/>
    </location>
    <ligand>
        <name>NADPH</name>
        <dbReference type="ChEBI" id="CHEBI:57783"/>
    </ligand>
</feature>
<feature type="binding site" evidence="9">
    <location>
        <position position="217"/>
    </location>
    <ligand>
        <name>1-deoxy-D-xylulose 5-phosphate</name>
        <dbReference type="ChEBI" id="CHEBI:57792"/>
    </ligand>
</feature>
<proteinExistence type="inferred from homology"/>
<keyword evidence="5 9" id="KW-0560">Oxidoreductase</keyword>
<keyword evidence="7 9" id="KW-0414">Isoprene biosynthesis</keyword>
<feature type="binding site" evidence="9">
    <location>
        <position position="126"/>
    </location>
    <ligand>
        <name>1-deoxy-D-xylulose 5-phosphate</name>
        <dbReference type="ChEBI" id="CHEBI:57792"/>
    </ligand>
</feature>
<gene>
    <name evidence="9" type="primary">dxr</name>
    <name evidence="13" type="ORF">H1S01_02860</name>
</gene>
<dbReference type="PANTHER" id="PTHR30525">
    <property type="entry name" value="1-DEOXY-D-XYLULOSE 5-PHOSPHATE REDUCTOISOMERASE"/>
    <property type="match status" value="1"/>
</dbReference>
<dbReference type="EMBL" id="JACVHF010000001">
    <property type="protein sequence ID" value="MBC9783453.1"/>
    <property type="molecule type" value="Genomic_DNA"/>
</dbReference>
<keyword evidence="4 9" id="KW-0521">NADP</keyword>
<feature type="domain" description="1-deoxy-D-xylulose 5-phosphate reductoisomerase N-terminal" evidence="10">
    <location>
        <begin position="5"/>
        <end position="133"/>
    </location>
</feature>
<evidence type="ECO:0000313" key="14">
    <source>
        <dbReference type="Proteomes" id="UP000617402"/>
    </source>
</evidence>
<comment type="caution">
    <text evidence="13">The sequence shown here is derived from an EMBL/GenBank/DDBJ whole genome shotgun (WGS) entry which is preliminary data.</text>
</comment>
<dbReference type="InterPro" id="IPR013644">
    <property type="entry name" value="DXP_reductoisomerase_C"/>
</dbReference>
<feature type="binding site" evidence="9">
    <location>
        <position position="151"/>
    </location>
    <ligand>
        <name>Mn(2+)</name>
        <dbReference type="ChEBI" id="CHEBI:29035"/>
    </ligand>
</feature>
<feature type="binding site" evidence="9">
    <location>
        <position position="125"/>
    </location>
    <ligand>
        <name>NADPH</name>
        <dbReference type="ChEBI" id="CHEBI:57783"/>
    </ligand>
</feature>
<evidence type="ECO:0000256" key="1">
    <source>
        <dbReference type="ARBA" id="ARBA00005094"/>
    </source>
</evidence>
<dbReference type="Gene3D" id="1.10.1740.10">
    <property type="match status" value="1"/>
</dbReference>
<comment type="caution">
    <text evidence="9">Lacks conserved residue(s) required for the propagation of feature annotation.</text>
</comment>
<dbReference type="InterPro" id="IPR036169">
    <property type="entry name" value="DXPR_C_sf"/>
</dbReference>
<dbReference type="NCBIfam" id="TIGR00243">
    <property type="entry name" value="Dxr"/>
    <property type="match status" value="1"/>
</dbReference>
<dbReference type="PANTHER" id="PTHR30525:SF0">
    <property type="entry name" value="1-DEOXY-D-XYLULOSE 5-PHOSPHATE REDUCTOISOMERASE, CHLOROPLASTIC"/>
    <property type="match status" value="1"/>
</dbReference>
<evidence type="ECO:0000256" key="5">
    <source>
        <dbReference type="ARBA" id="ARBA00023002"/>
    </source>
</evidence>
<evidence type="ECO:0000256" key="3">
    <source>
        <dbReference type="ARBA" id="ARBA00022723"/>
    </source>
</evidence>
<comment type="function">
    <text evidence="9">Catalyzes the NADPH-dependent rearrangement and reduction of 1-deoxy-D-xylulose-5-phosphate (DXP) to 2-C-methyl-D-erythritol 4-phosphate (MEP).</text>
</comment>
<feature type="binding site" evidence="9">
    <location>
        <position position="37"/>
    </location>
    <ligand>
        <name>NADPH</name>
        <dbReference type="ChEBI" id="CHEBI:57783"/>
    </ligand>
</feature>
<dbReference type="HAMAP" id="MF_00183">
    <property type="entry name" value="DXP_reductoisom"/>
    <property type="match status" value="1"/>
</dbReference>
<dbReference type="InterPro" id="IPR003821">
    <property type="entry name" value="DXP_reductoisomerase"/>
</dbReference>
<dbReference type="Proteomes" id="UP000617402">
    <property type="component" value="Unassembled WGS sequence"/>
</dbReference>
<evidence type="ECO:0000256" key="7">
    <source>
        <dbReference type="ARBA" id="ARBA00023229"/>
    </source>
</evidence>
<dbReference type="Pfam" id="PF02670">
    <property type="entry name" value="DXP_reductoisom"/>
    <property type="match status" value="1"/>
</dbReference>
<keyword evidence="6 9" id="KW-0464">Manganese</keyword>
<feature type="binding site" evidence="9">
    <location>
        <position position="153"/>
    </location>
    <ligand>
        <name>1-deoxy-D-xylulose 5-phosphate</name>
        <dbReference type="ChEBI" id="CHEBI:57792"/>
    </ligand>
</feature>
<evidence type="ECO:0000256" key="2">
    <source>
        <dbReference type="ARBA" id="ARBA00006825"/>
    </source>
</evidence>
<dbReference type="Pfam" id="PF13288">
    <property type="entry name" value="DXPR_C"/>
    <property type="match status" value="1"/>
</dbReference>
<feature type="binding site" evidence="9">
    <location>
        <position position="13"/>
    </location>
    <ligand>
        <name>NADPH</name>
        <dbReference type="ChEBI" id="CHEBI:57783"/>
    </ligand>
</feature>
<dbReference type="InterPro" id="IPR026877">
    <property type="entry name" value="DXPR_C"/>
</dbReference>
<name>A0ABR7SY47_HELCL</name>
<dbReference type="SUPFAM" id="SSF69055">
    <property type="entry name" value="1-deoxy-D-xylulose-5-phosphate reductoisomerase, C-terminal domain"/>
    <property type="match status" value="1"/>
</dbReference>
<dbReference type="GO" id="GO:0030604">
    <property type="term" value="F:1-deoxy-D-xylulose-5-phosphate reductoisomerase activity"/>
    <property type="evidence" value="ECO:0007669"/>
    <property type="project" value="UniProtKB-EC"/>
</dbReference>
<feature type="binding site" evidence="9">
    <location>
        <position position="221"/>
    </location>
    <ligand>
        <name>Mn(2+)</name>
        <dbReference type="ChEBI" id="CHEBI:29035"/>
    </ligand>
</feature>
<feature type="binding site" evidence="9">
    <location>
        <position position="205"/>
    </location>
    <ligand>
        <name>NADPH</name>
        <dbReference type="ChEBI" id="CHEBI:57783"/>
    </ligand>
</feature>
<keyword evidence="9" id="KW-0460">Magnesium</keyword>
<reference evidence="13 14" key="1">
    <citation type="submission" date="2020-07" db="EMBL/GenBank/DDBJ databases">
        <title>Draft whole-genome sequence of Heliobacterium chlorum DSM 3682, type strain.</title>
        <authorList>
            <person name="Kyndt J.A."/>
            <person name="Meyer T.E."/>
            <person name="Imhoff J.F."/>
        </authorList>
    </citation>
    <scope>NUCLEOTIDE SEQUENCE [LARGE SCALE GENOMIC DNA]</scope>
    <source>
        <strain evidence="13 14">DSM 3682</strain>
    </source>
</reference>
<evidence type="ECO:0000313" key="13">
    <source>
        <dbReference type="EMBL" id="MBC9783453.1"/>
    </source>
</evidence>
<evidence type="ECO:0000259" key="10">
    <source>
        <dbReference type="Pfam" id="PF02670"/>
    </source>
</evidence>
<dbReference type="SUPFAM" id="SSF51735">
    <property type="entry name" value="NAD(P)-binding Rossmann-fold domains"/>
    <property type="match status" value="1"/>
</dbReference>
<comment type="cofactor">
    <cofactor evidence="9">
        <name>Mg(2+)</name>
        <dbReference type="ChEBI" id="CHEBI:18420"/>
    </cofactor>
    <cofactor evidence="9">
        <name>Mn(2+)</name>
        <dbReference type="ChEBI" id="CHEBI:29035"/>
    </cofactor>
</comment>
<organism evidence="13 14">
    <name type="scientific">Heliobacterium chlorum</name>
    <dbReference type="NCBI Taxonomy" id="2698"/>
    <lineage>
        <taxon>Bacteria</taxon>
        <taxon>Bacillati</taxon>
        <taxon>Bacillota</taxon>
        <taxon>Clostridia</taxon>
        <taxon>Eubacteriales</taxon>
        <taxon>Heliobacteriaceae</taxon>
        <taxon>Heliobacterium</taxon>
    </lineage>
</organism>
<evidence type="ECO:0000259" key="12">
    <source>
        <dbReference type="Pfam" id="PF13288"/>
    </source>
</evidence>
<dbReference type="NCBIfam" id="NF009114">
    <property type="entry name" value="PRK12464.1"/>
    <property type="match status" value="1"/>
</dbReference>
<sequence length="395" mass="43532">MTKRLAILGSTGSIGRQTLDVVDQSEGRLEVISLAAGTNWQGVLDQVRRYRPQLVAMMDTVAAEKLADALQKEDIHIPICTGEGGLAKAACHPEVDTVVTAVSGAIGLGPTMQAIEAGKHIALANKETLVAAGALVMEAARNKGISILPVDSEHSAIFQCLQGQDRRHARLILTASGGPFRDKSVEELYRVTADDALRHPNWRMGPKITIDSATLMNKGLEVIEARWLFDTNFDDIEVLVHPQSIIHSMVEFTDSSVIAQLGLPDMRLPIQYALTYPDRWTTNWPRLNLAQMSSLTFQTPDLERFPSLELAIRAGRAGGTLPAVMNAANEVAVHAFLDRKIGFMDIPKIVEEAMEAHEWMQEPDLLTIRRADEWARIFAEMRVNHGREVSDCSPF</sequence>
<dbReference type="PIRSF" id="PIRSF006205">
    <property type="entry name" value="Dxp_reductismrs"/>
    <property type="match status" value="1"/>
</dbReference>
<feature type="binding site" evidence="9">
    <location>
        <position position="218"/>
    </location>
    <ligand>
        <name>1-deoxy-D-xylulose 5-phosphate</name>
        <dbReference type="ChEBI" id="CHEBI:57792"/>
    </ligand>
</feature>
<evidence type="ECO:0000256" key="8">
    <source>
        <dbReference type="ARBA" id="ARBA00048543"/>
    </source>
</evidence>
<feature type="binding site" evidence="9">
    <location>
        <position position="212"/>
    </location>
    <ligand>
        <name>1-deoxy-D-xylulose 5-phosphate</name>
        <dbReference type="ChEBI" id="CHEBI:57792"/>
    </ligand>
</feature>
<dbReference type="SUPFAM" id="SSF55347">
    <property type="entry name" value="Glyceraldehyde-3-phosphate dehydrogenase-like, C-terminal domain"/>
    <property type="match status" value="1"/>
</dbReference>